<dbReference type="FunFam" id="1.10.510.10:FF:000592">
    <property type="entry name" value="CAMK family protein kinase"/>
    <property type="match status" value="1"/>
</dbReference>
<feature type="domain" description="Protein kinase" evidence="11">
    <location>
        <begin position="28"/>
        <end position="280"/>
    </location>
</feature>
<dbReference type="InterPro" id="IPR001772">
    <property type="entry name" value="KA1_dom"/>
</dbReference>
<organism evidence="14 15">
    <name type="scientific">Liquidambar formosana</name>
    <name type="common">Formosan gum</name>
    <dbReference type="NCBI Taxonomy" id="63359"/>
    <lineage>
        <taxon>Eukaryota</taxon>
        <taxon>Viridiplantae</taxon>
        <taxon>Streptophyta</taxon>
        <taxon>Embryophyta</taxon>
        <taxon>Tracheophyta</taxon>
        <taxon>Spermatophyta</taxon>
        <taxon>Magnoliopsida</taxon>
        <taxon>eudicotyledons</taxon>
        <taxon>Gunneridae</taxon>
        <taxon>Pentapetalae</taxon>
        <taxon>Saxifragales</taxon>
        <taxon>Altingiaceae</taxon>
        <taxon>Liquidambar</taxon>
    </lineage>
</organism>
<evidence type="ECO:0000256" key="9">
    <source>
        <dbReference type="ARBA" id="ARBA00048679"/>
    </source>
</evidence>
<dbReference type="PANTHER" id="PTHR24346:SF82">
    <property type="entry name" value="KP78A-RELATED"/>
    <property type="match status" value="1"/>
</dbReference>
<evidence type="ECO:0000256" key="5">
    <source>
        <dbReference type="ARBA" id="ARBA00022741"/>
    </source>
</evidence>
<dbReference type="CDD" id="cd14335">
    <property type="entry name" value="UBA_SnRK1_plant"/>
    <property type="match status" value="1"/>
</dbReference>
<gene>
    <name evidence="14" type="ORF">L1049_027893</name>
</gene>
<evidence type="ECO:0000256" key="7">
    <source>
        <dbReference type="ARBA" id="ARBA00022840"/>
    </source>
</evidence>
<dbReference type="InterPro" id="IPR008271">
    <property type="entry name" value="Ser/Thr_kinase_AS"/>
</dbReference>
<dbReference type="Pfam" id="PF02149">
    <property type="entry name" value="KA1"/>
    <property type="match status" value="1"/>
</dbReference>
<evidence type="ECO:0000256" key="6">
    <source>
        <dbReference type="ARBA" id="ARBA00022777"/>
    </source>
</evidence>
<evidence type="ECO:0000259" key="11">
    <source>
        <dbReference type="PROSITE" id="PS50011"/>
    </source>
</evidence>
<dbReference type="Gene3D" id="3.30.310.80">
    <property type="entry name" value="Kinase associated domain 1, KA1"/>
    <property type="match status" value="1"/>
</dbReference>
<dbReference type="InterPro" id="IPR011009">
    <property type="entry name" value="Kinase-like_dom_sf"/>
</dbReference>
<dbReference type="Gene3D" id="1.10.510.10">
    <property type="entry name" value="Transferase(Phosphotransferase) domain 1"/>
    <property type="match status" value="1"/>
</dbReference>
<dbReference type="Proteomes" id="UP001415857">
    <property type="component" value="Unassembled WGS sequence"/>
</dbReference>
<evidence type="ECO:0000256" key="4">
    <source>
        <dbReference type="ARBA" id="ARBA00022679"/>
    </source>
</evidence>
<dbReference type="GO" id="GO:0035556">
    <property type="term" value="P:intracellular signal transduction"/>
    <property type="evidence" value="ECO:0007669"/>
    <property type="project" value="TreeGrafter"/>
</dbReference>
<evidence type="ECO:0000256" key="2">
    <source>
        <dbReference type="ARBA" id="ARBA00012513"/>
    </source>
</evidence>
<proteinExistence type="inferred from homology"/>
<reference evidence="14 15" key="1">
    <citation type="journal article" date="2024" name="Plant J.">
        <title>Genome sequences and population genomics reveal climatic adaptation and genomic divergence between two closely related sweetgum species.</title>
        <authorList>
            <person name="Xu W.Q."/>
            <person name="Ren C.Q."/>
            <person name="Zhang X.Y."/>
            <person name="Comes H.P."/>
            <person name="Liu X.H."/>
            <person name="Li Y.G."/>
            <person name="Kettle C.J."/>
            <person name="Jalonen R."/>
            <person name="Gaisberger H."/>
            <person name="Ma Y.Z."/>
            <person name="Qiu Y.X."/>
        </authorList>
    </citation>
    <scope>NUCLEOTIDE SEQUENCE [LARGE SCALE GENOMIC DNA]</scope>
    <source>
        <strain evidence="14">Hangzhou</strain>
    </source>
</reference>
<comment type="catalytic activity">
    <reaction evidence="9">
        <text>L-seryl-[protein] + ATP = O-phospho-L-seryl-[protein] + ADP + H(+)</text>
        <dbReference type="Rhea" id="RHEA:17989"/>
        <dbReference type="Rhea" id="RHEA-COMP:9863"/>
        <dbReference type="Rhea" id="RHEA-COMP:11604"/>
        <dbReference type="ChEBI" id="CHEBI:15378"/>
        <dbReference type="ChEBI" id="CHEBI:29999"/>
        <dbReference type="ChEBI" id="CHEBI:30616"/>
        <dbReference type="ChEBI" id="CHEBI:83421"/>
        <dbReference type="ChEBI" id="CHEBI:456216"/>
        <dbReference type="EC" id="2.7.11.1"/>
    </reaction>
</comment>
<evidence type="ECO:0000259" key="13">
    <source>
        <dbReference type="PROSITE" id="PS50032"/>
    </source>
</evidence>
<evidence type="ECO:0000256" key="10">
    <source>
        <dbReference type="PROSITE-ProRule" id="PRU10141"/>
    </source>
</evidence>
<evidence type="ECO:0000313" key="15">
    <source>
        <dbReference type="Proteomes" id="UP001415857"/>
    </source>
</evidence>
<dbReference type="GO" id="GO:0005524">
    <property type="term" value="F:ATP binding"/>
    <property type="evidence" value="ECO:0007669"/>
    <property type="project" value="UniProtKB-UniRule"/>
</dbReference>
<protein>
    <recommendedName>
        <fullName evidence="2">non-specific serine/threonine protein kinase</fullName>
        <ecNumber evidence="2">2.7.11.1</ecNumber>
    </recommendedName>
</protein>
<dbReference type="PROSITE" id="PS00108">
    <property type="entry name" value="PROTEIN_KINASE_ST"/>
    <property type="match status" value="1"/>
</dbReference>
<dbReference type="FunFam" id="3.30.200.20:FF:000003">
    <property type="entry name" value="Non-specific serine/threonine protein kinase"/>
    <property type="match status" value="1"/>
</dbReference>
<keyword evidence="15" id="KW-1185">Reference proteome</keyword>
<keyword evidence="6" id="KW-0418">Kinase</keyword>
<dbReference type="InterPro" id="IPR028375">
    <property type="entry name" value="KA1/Ssp2_C"/>
</dbReference>
<dbReference type="EC" id="2.7.11.1" evidence="2"/>
<keyword evidence="3" id="KW-0723">Serine/threonine-protein kinase</keyword>
<dbReference type="SUPFAM" id="SSF103243">
    <property type="entry name" value="KA1-like"/>
    <property type="match status" value="1"/>
</dbReference>
<dbReference type="PROSITE" id="PS00107">
    <property type="entry name" value="PROTEIN_KINASE_ATP"/>
    <property type="match status" value="1"/>
</dbReference>
<dbReference type="Pfam" id="PF00069">
    <property type="entry name" value="Pkinase"/>
    <property type="match status" value="1"/>
</dbReference>
<evidence type="ECO:0000256" key="1">
    <source>
        <dbReference type="ARBA" id="ARBA00006234"/>
    </source>
</evidence>
<dbReference type="GO" id="GO:0005737">
    <property type="term" value="C:cytoplasm"/>
    <property type="evidence" value="ECO:0007669"/>
    <property type="project" value="TreeGrafter"/>
</dbReference>
<evidence type="ECO:0000256" key="3">
    <source>
        <dbReference type="ARBA" id="ARBA00022527"/>
    </source>
</evidence>
<dbReference type="SMART" id="SM00165">
    <property type="entry name" value="UBA"/>
    <property type="match status" value="1"/>
</dbReference>
<dbReference type="AlphaFoldDB" id="A0AAP0RJE5"/>
<feature type="domain" description="KA1" evidence="13">
    <location>
        <begin position="457"/>
        <end position="505"/>
    </location>
</feature>
<comment type="similarity">
    <text evidence="1">Belongs to the protein kinase superfamily. CAMK Ser/Thr protein kinase family. SNF1 subfamily.</text>
</comment>
<dbReference type="EMBL" id="JBBPBK010000009">
    <property type="protein sequence ID" value="KAK9278328.1"/>
    <property type="molecule type" value="Genomic_DNA"/>
</dbReference>
<dbReference type="InterPro" id="IPR000719">
    <property type="entry name" value="Prot_kinase_dom"/>
</dbReference>
<feature type="binding site" evidence="10">
    <location>
        <position position="57"/>
    </location>
    <ligand>
        <name>ATP</name>
        <dbReference type="ChEBI" id="CHEBI:30616"/>
    </ligand>
</feature>
<keyword evidence="4" id="KW-0808">Transferase</keyword>
<dbReference type="PANTHER" id="PTHR24346">
    <property type="entry name" value="MAP/MICROTUBULE AFFINITY-REGULATING KINASE"/>
    <property type="match status" value="1"/>
</dbReference>
<dbReference type="GO" id="GO:0004674">
    <property type="term" value="F:protein serine/threonine kinase activity"/>
    <property type="evidence" value="ECO:0007669"/>
    <property type="project" value="UniProtKB-KW"/>
</dbReference>
<evidence type="ECO:0000256" key="8">
    <source>
        <dbReference type="ARBA" id="ARBA00047899"/>
    </source>
</evidence>
<dbReference type="InterPro" id="IPR017441">
    <property type="entry name" value="Protein_kinase_ATP_BS"/>
</dbReference>
<comment type="catalytic activity">
    <reaction evidence="8">
        <text>L-threonyl-[protein] + ATP = O-phospho-L-threonyl-[protein] + ADP + H(+)</text>
        <dbReference type="Rhea" id="RHEA:46608"/>
        <dbReference type="Rhea" id="RHEA-COMP:11060"/>
        <dbReference type="Rhea" id="RHEA-COMP:11605"/>
        <dbReference type="ChEBI" id="CHEBI:15378"/>
        <dbReference type="ChEBI" id="CHEBI:30013"/>
        <dbReference type="ChEBI" id="CHEBI:30616"/>
        <dbReference type="ChEBI" id="CHEBI:61977"/>
        <dbReference type="ChEBI" id="CHEBI:456216"/>
        <dbReference type="EC" id="2.7.11.1"/>
    </reaction>
</comment>
<comment type="caution">
    <text evidence="14">The sequence shown here is derived from an EMBL/GenBank/DDBJ whole genome shotgun (WGS) entry which is preliminary data.</text>
</comment>
<evidence type="ECO:0000259" key="12">
    <source>
        <dbReference type="PROSITE" id="PS50030"/>
    </source>
</evidence>
<evidence type="ECO:0000313" key="14">
    <source>
        <dbReference type="EMBL" id="KAK9278328.1"/>
    </source>
</evidence>
<feature type="domain" description="UBA" evidence="12">
    <location>
        <begin position="301"/>
        <end position="341"/>
    </location>
</feature>
<dbReference type="SUPFAM" id="SSF56112">
    <property type="entry name" value="Protein kinase-like (PK-like)"/>
    <property type="match status" value="1"/>
</dbReference>
<dbReference type="PROSITE" id="PS50032">
    <property type="entry name" value="KA1"/>
    <property type="match status" value="1"/>
</dbReference>
<dbReference type="PROSITE" id="PS50011">
    <property type="entry name" value="PROTEIN_KINASE_DOM"/>
    <property type="match status" value="1"/>
</dbReference>
<keyword evidence="5 10" id="KW-0547">Nucleotide-binding</keyword>
<accession>A0AAP0RJE5</accession>
<dbReference type="SMART" id="SM00220">
    <property type="entry name" value="S_TKc"/>
    <property type="match status" value="1"/>
</dbReference>
<keyword evidence="7 10" id="KW-0067">ATP-binding</keyword>
<dbReference type="InterPro" id="IPR015940">
    <property type="entry name" value="UBA"/>
</dbReference>
<name>A0AAP0RJE5_LIQFO</name>
<dbReference type="PROSITE" id="PS50030">
    <property type="entry name" value="UBA"/>
    <property type="match status" value="1"/>
</dbReference>
<sequence length="506" mass="57408">MSCQLALRKIDRSNDKAGSDADLCTRKYKIGDSIGIGAFSKVKLGQHLLTGQRVAIKILKCQKMKDPKMKEKVRREIEISSSLVHPHIVRTYEAIETPSRIYIVMELMEAGDLVDYVSKKGILHEDEGRRIFQQIILGLEFCHRNMVAHRDLKLENMLLDSKGNVKIADFGLSNFMREGHLLKTSCGSPCYAAPEVFSGRLYAGPEIDVWSCGVILYAVLSGHFPFDDSNMAQLIKDVTSGTYILPNHLSPGARDLVSRMLVVDPTRRITVPEIRQHQWFQAHLPHHLAVPSPETMLCTHKIDEKILQIVHRMGFDKTQLVESLRNRKQDDATVTYYLLLDNWPSVFSSYLLAKSQGINGAMHTCYPSPRVVGHLFPGYMDYQDNFAVGLQSVGQLPDILANILRTLQELNVHWKSLESYNIKCRWYGLHGYPNCKINNPVQCNHYIGNELACSGNNVGSESILKFVVQLHEIHTNNYRLDLQRVKGPHFSFMDLCSAFLARFQVV</sequence>